<dbReference type="PANTHER" id="PTHR24148">
    <property type="entry name" value="ANKYRIN REPEAT DOMAIN-CONTAINING PROTEIN 39 HOMOLOG-RELATED"/>
    <property type="match status" value="1"/>
</dbReference>
<proteinExistence type="predicted"/>
<dbReference type="PANTHER" id="PTHR24148:SF77">
    <property type="entry name" value="HETEROKARYON INCOMPATIBILITY DOMAIN-CONTAINING PROTEIN"/>
    <property type="match status" value="1"/>
</dbReference>
<reference evidence="2" key="1">
    <citation type="submission" date="2023-06" db="EMBL/GenBank/DDBJ databases">
        <title>Genome-scale phylogeny and comparative genomics of the fungal order Sordariales.</title>
        <authorList>
            <consortium name="Lawrence Berkeley National Laboratory"/>
            <person name="Hensen N."/>
            <person name="Bonometti L."/>
            <person name="Westerberg I."/>
            <person name="Brannstrom I.O."/>
            <person name="Guillou S."/>
            <person name="Cros-Aarteil S."/>
            <person name="Calhoun S."/>
            <person name="Haridas S."/>
            <person name="Kuo A."/>
            <person name="Mondo S."/>
            <person name="Pangilinan J."/>
            <person name="Riley R."/>
            <person name="Labutti K."/>
            <person name="Andreopoulos B."/>
            <person name="Lipzen A."/>
            <person name="Chen C."/>
            <person name="Yanf M."/>
            <person name="Daum C."/>
            <person name="Ng V."/>
            <person name="Clum A."/>
            <person name="Steindorff A."/>
            <person name="Ohm R."/>
            <person name="Martin F."/>
            <person name="Silar P."/>
            <person name="Natvig D."/>
            <person name="Lalanne C."/>
            <person name="Gautier V."/>
            <person name="Ament-Velasquez S.L."/>
            <person name="Kruys A."/>
            <person name="Hutchinson M.I."/>
            <person name="Powell A.J."/>
            <person name="Barry K."/>
            <person name="Miller A.N."/>
            <person name="Grigoriev I.V."/>
            <person name="Debuchy R."/>
            <person name="Gladieux P."/>
            <person name="Thoren M.H."/>
            <person name="Johannesson H."/>
        </authorList>
    </citation>
    <scope>NUCLEOTIDE SEQUENCE</scope>
    <source>
        <strain evidence="2">SMH4607-1</strain>
    </source>
</reference>
<evidence type="ECO:0000259" key="1">
    <source>
        <dbReference type="Pfam" id="PF06985"/>
    </source>
</evidence>
<dbReference type="AlphaFoldDB" id="A0AA40DZ81"/>
<feature type="domain" description="Heterokaryon incompatibility" evidence="1">
    <location>
        <begin position="5"/>
        <end position="92"/>
    </location>
</feature>
<evidence type="ECO:0000313" key="2">
    <source>
        <dbReference type="EMBL" id="KAK0719137.1"/>
    </source>
</evidence>
<sequence>LRLLVDAICINQSDLDERSQQVSIMRNIFQAAKEVIVWIGPESDQSDGPVDMVQSESFSSIGDIQPLDASELNAIFAITNRSFWTRVWVIQEIHLARAFMVGCGTKSIDGLVFDKALGTLIRMDDGSEGSDIGSLTQTRLNFRGPNPACALWFARNIGDSANTLFRWLKVCYNNNFQARNERVYIYSLLGVAVNC</sequence>
<dbReference type="Proteomes" id="UP001172102">
    <property type="component" value="Unassembled WGS sequence"/>
</dbReference>
<comment type="caution">
    <text evidence="2">The sequence shown here is derived from an EMBL/GenBank/DDBJ whole genome shotgun (WGS) entry which is preliminary data.</text>
</comment>
<feature type="non-terminal residue" evidence="2">
    <location>
        <position position="1"/>
    </location>
</feature>
<organism evidence="2 3">
    <name type="scientific">Lasiosphaeris hirsuta</name>
    <dbReference type="NCBI Taxonomy" id="260670"/>
    <lineage>
        <taxon>Eukaryota</taxon>
        <taxon>Fungi</taxon>
        <taxon>Dikarya</taxon>
        <taxon>Ascomycota</taxon>
        <taxon>Pezizomycotina</taxon>
        <taxon>Sordariomycetes</taxon>
        <taxon>Sordariomycetidae</taxon>
        <taxon>Sordariales</taxon>
        <taxon>Lasiosphaeriaceae</taxon>
        <taxon>Lasiosphaeris</taxon>
    </lineage>
</organism>
<keyword evidence="3" id="KW-1185">Reference proteome</keyword>
<evidence type="ECO:0000313" key="3">
    <source>
        <dbReference type="Proteomes" id="UP001172102"/>
    </source>
</evidence>
<gene>
    <name evidence="2" type="ORF">B0H67DRAFT_483951</name>
</gene>
<dbReference type="Pfam" id="PF06985">
    <property type="entry name" value="HET"/>
    <property type="match status" value="1"/>
</dbReference>
<accession>A0AA40DZ81</accession>
<dbReference type="InterPro" id="IPR010730">
    <property type="entry name" value="HET"/>
</dbReference>
<dbReference type="EMBL" id="JAUKUA010000003">
    <property type="protein sequence ID" value="KAK0719137.1"/>
    <property type="molecule type" value="Genomic_DNA"/>
</dbReference>
<protein>
    <submittedName>
        <fullName evidence="2">Heterokaryon incompatibility protein-domain-containing protein</fullName>
    </submittedName>
</protein>
<name>A0AA40DZ81_9PEZI</name>
<dbReference type="InterPro" id="IPR052895">
    <property type="entry name" value="HetReg/Transcr_Mod"/>
</dbReference>